<organism evidence="2 4">
    <name type="scientific">Araneus ventricosus</name>
    <name type="common">Orbweaver spider</name>
    <name type="synonym">Epeira ventricosa</name>
    <dbReference type="NCBI Taxonomy" id="182803"/>
    <lineage>
        <taxon>Eukaryota</taxon>
        <taxon>Metazoa</taxon>
        <taxon>Ecdysozoa</taxon>
        <taxon>Arthropoda</taxon>
        <taxon>Chelicerata</taxon>
        <taxon>Arachnida</taxon>
        <taxon>Araneae</taxon>
        <taxon>Araneomorphae</taxon>
        <taxon>Entelegynae</taxon>
        <taxon>Araneoidea</taxon>
        <taxon>Araneidae</taxon>
        <taxon>Araneus</taxon>
    </lineage>
</organism>
<dbReference type="EMBL" id="BGPR01066442">
    <property type="protein sequence ID" value="GBO40994.1"/>
    <property type="molecule type" value="Genomic_DNA"/>
</dbReference>
<evidence type="ECO:0000313" key="3">
    <source>
        <dbReference type="EMBL" id="GBO41003.1"/>
    </source>
</evidence>
<dbReference type="EMBL" id="BGPR01066449">
    <property type="protein sequence ID" value="GBO41003.1"/>
    <property type="molecule type" value="Genomic_DNA"/>
</dbReference>
<sequence length="111" mass="12424">MGNSLYSQNKQSCPFRGVKRLAGRRVLDERLRSRRTCVDVTQARATPRRSPGTCEPPSSSSTLLPNGGAPQKCATPWGEARRSYDLWMAKKTAEYSDTRVEESLQLTLCVF</sequence>
<gene>
    <name evidence="3" type="ORF">AVEN_160415_1</name>
    <name evidence="2" type="ORF">AVEN_241705_1</name>
</gene>
<dbReference type="Proteomes" id="UP000499080">
    <property type="component" value="Unassembled WGS sequence"/>
</dbReference>
<name>A0A4Y2WWJ0_ARAVE</name>
<evidence type="ECO:0000256" key="1">
    <source>
        <dbReference type="SAM" id="MobiDB-lite"/>
    </source>
</evidence>
<comment type="caution">
    <text evidence="2">The sequence shown here is derived from an EMBL/GenBank/DDBJ whole genome shotgun (WGS) entry which is preliminary data.</text>
</comment>
<evidence type="ECO:0000313" key="4">
    <source>
        <dbReference type="Proteomes" id="UP000499080"/>
    </source>
</evidence>
<evidence type="ECO:0000313" key="2">
    <source>
        <dbReference type="EMBL" id="GBO40994.1"/>
    </source>
</evidence>
<accession>A0A4Y2WWJ0</accession>
<protein>
    <submittedName>
        <fullName evidence="2">Uncharacterized protein</fullName>
    </submittedName>
</protein>
<dbReference type="AlphaFoldDB" id="A0A4Y2WWJ0"/>
<keyword evidence="4" id="KW-1185">Reference proteome</keyword>
<reference evidence="2 4" key="1">
    <citation type="journal article" date="2019" name="Sci. Rep.">
        <title>Orb-weaving spider Araneus ventricosus genome elucidates the spidroin gene catalogue.</title>
        <authorList>
            <person name="Kono N."/>
            <person name="Nakamura H."/>
            <person name="Ohtoshi R."/>
            <person name="Moran D.A.P."/>
            <person name="Shinohara A."/>
            <person name="Yoshida Y."/>
            <person name="Fujiwara M."/>
            <person name="Mori M."/>
            <person name="Tomita M."/>
            <person name="Arakawa K."/>
        </authorList>
    </citation>
    <scope>NUCLEOTIDE SEQUENCE [LARGE SCALE GENOMIC DNA]</scope>
</reference>
<proteinExistence type="predicted"/>
<feature type="region of interest" description="Disordered" evidence="1">
    <location>
        <begin position="41"/>
        <end position="75"/>
    </location>
</feature>